<accession>A0A9D4J077</accession>
<comment type="caution">
    <text evidence="2">The sequence shown here is derived from an EMBL/GenBank/DDBJ whole genome shotgun (WGS) entry which is preliminary data.</text>
</comment>
<organism evidence="2 3">
    <name type="scientific">Dreissena polymorpha</name>
    <name type="common">Zebra mussel</name>
    <name type="synonym">Mytilus polymorpha</name>
    <dbReference type="NCBI Taxonomy" id="45954"/>
    <lineage>
        <taxon>Eukaryota</taxon>
        <taxon>Metazoa</taxon>
        <taxon>Spiralia</taxon>
        <taxon>Lophotrochozoa</taxon>
        <taxon>Mollusca</taxon>
        <taxon>Bivalvia</taxon>
        <taxon>Autobranchia</taxon>
        <taxon>Heteroconchia</taxon>
        <taxon>Euheterodonta</taxon>
        <taxon>Imparidentia</taxon>
        <taxon>Neoheterodontei</taxon>
        <taxon>Myida</taxon>
        <taxon>Dreissenoidea</taxon>
        <taxon>Dreissenidae</taxon>
        <taxon>Dreissena</taxon>
    </lineage>
</organism>
<name>A0A9D4J077_DREPO</name>
<sequence length="121" mass="13329">MPYNTFLVQMLRDMTLIPLSYRLTQFPFTCCQICAIVTKNLLRSASSTPKRCNAPMKESVFRLCVISTCTALEHKQVNRQPYLFSCLLQDFTNIGPKKSTPTLVNGGLSGSSLSSGSGPIC</sequence>
<evidence type="ECO:0000313" key="3">
    <source>
        <dbReference type="Proteomes" id="UP000828390"/>
    </source>
</evidence>
<reference evidence="2" key="2">
    <citation type="submission" date="2020-11" db="EMBL/GenBank/DDBJ databases">
        <authorList>
            <person name="McCartney M.A."/>
            <person name="Auch B."/>
            <person name="Kono T."/>
            <person name="Mallez S."/>
            <person name="Becker A."/>
            <person name="Gohl D.M."/>
            <person name="Silverstein K.A.T."/>
            <person name="Koren S."/>
            <person name="Bechman K.B."/>
            <person name="Herman A."/>
            <person name="Abrahante J.E."/>
            <person name="Garbe J."/>
        </authorList>
    </citation>
    <scope>NUCLEOTIDE SEQUENCE</scope>
    <source>
        <strain evidence="2">Duluth1</strain>
        <tissue evidence="2">Whole animal</tissue>
    </source>
</reference>
<keyword evidence="3" id="KW-1185">Reference proteome</keyword>
<reference evidence="2" key="1">
    <citation type="journal article" date="2019" name="bioRxiv">
        <title>The Genome of the Zebra Mussel, Dreissena polymorpha: A Resource for Invasive Species Research.</title>
        <authorList>
            <person name="McCartney M.A."/>
            <person name="Auch B."/>
            <person name="Kono T."/>
            <person name="Mallez S."/>
            <person name="Zhang Y."/>
            <person name="Obille A."/>
            <person name="Becker A."/>
            <person name="Abrahante J.E."/>
            <person name="Garbe J."/>
            <person name="Badalamenti J.P."/>
            <person name="Herman A."/>
            <person name="Mangelson H."/>
            <person name="Liachko I."/>
            <person name="Sullivan S."/>
            <person name="Sone E.D."/>
            <person name="Koren S."/>
            <person name="Silverstein K.A.T."/>
            <person name="Beckman K.B."/>
            <person name="Gohl D.M."/>
        </authorList>
    </citation>
    <scope>NUCLEOTIDE SEQUENCE</scope>
    <source>
        <strain evidence="2">Duluth1</strain>
        <tissue evidence="2">Whole animal</tissue>
    </source>
</reference>
<proteinExistence type="predicted"/>
<dbReference type="AlphaFoldDB" id="A0A9D4J077"/>
<evidence type="ECO:0000313" key="2">
    <source>
        <dbReference type="EMBL" id="KAH3790848.1"/>
    </source>
</evidence>
<dbReference type="EMBL" id="JAIWYP010000008">
    <property type="protein sequence ID" value="KAH3790845.1"/>
    <property type="molecule type" value="Genomic_DNA"/>
</dbReference>
<gene>
    <name evidence="1" type="ORF">DPMN_169053</name>
    <name evidence="2" type="ORF">DPMN_169056</name>
</gene>
<dbReference type="Proteomes" id="UP000828390">
    <property type="component" value="Unassembled WGS sequence"/>
</dbReference>
<protein>
    <submittedName>
        <fullName evidence="2">Uncharacterized protein</fullName>
    </submittedName>
</protein>
<dbReference type="EMBL" id="JAIWYP010000008">
    <property type="protein sequence ID" value="KAH3790848.1"/>
    <property type="molecule type" value="Genomic_DNA"/>
</dbReference>
<evidence type="ECO:0000313" key="1">
    <source>
        <dbReference type="EMBL" id="KAH3790845.1"/>
    </source>
</evidence>